<dbReference type="Gene3D" id="3.30.10.10">
    <property type="entry name" value="Trypsin Inhibitor V, subunit A"/>
    <property type="match status" value="1"/>
</dbReference>
<reference evidence="2 3" key="1">
    <citation type="submission" date="2019-12" db="EMBL/GenBank/DDBJ databases">
        <title>Genomic-based taxomic classification of the family Erythrobacteraceae.</title>
        <authorList>
            <person name="Xu L."/>
        </authorList>
    </citation>
    <scope>NUCLEOTIDE SEQUENCE [LARGE SCALE GENOMIC DNA]</scope>
    <source>
        <strain evidence="2 3">H32</strain>
    </source>
</reference>
<organism evidence="2 3">
    <name type="scientific">Pelagerythrobacter marinus</name>
    <dbReference type="NCBI Taxonomy" id="538382"/>
    <lineage>
        <taxon>Bacteria</taxon>
        <taxon>Pseudomonadati</taxon>
        <taxon>Pseudomonadota</taxon>
        <taxon>Alphaproteobacteria</taxon>
        <taxon>Sphingomonadales</taxon>
        <taxon>Erythrobacteraceae</taxon>
        <taxon>Pelagerythrobacter</taxon>
    </lineage>
</organism>
<dbReference type="EMBL" id="WTYO01000005">
    <property type="protein sequence ID" value="MXO69518.1"/>
    <property type="molecule type" value="Genomic_DNA"/>
</dbReference>
<dbReference type="PANTHER" id="PTHR39600">
    <property type="entry name" value="PEPTIDASE INHIBITOR I78 FAMILY PROTEIN"/>
    <property type="match status" value="1"/>
</dbReference>
<dbReference type="PANTHER" id="PTHR39600:SF1">
    <property type="entry name" value="PEPTIDASE INHIBITOR I78 FAMILY PROTEIN"/>
    <property type="match status" value="1"/>
</dbReference>
<dbReference type="Pfam" id="PF11720">
    <property type="entry name" value="Inhibitor_I78"/>
    <property type="match status" value="1"/>
</dbReference>
<proteinExistence type="predicted"/>
<name>A0ABW9UZB8_9SPHN</name>
<evidence type="ECO:0000313" key="3">
    <source>
        <dbReference type="Proteomes" id="UP000444401"/>
    </source>
</evidence>
<evidence type="ECO:0000313" key="2">
    <source>
        <dbReference type="EMBL" id="MXO69518.1"/>
    </source>
</evidence>
<dbReference type="InterPro" id="IPR021719">
    <property type="entry name" value="Prot_inh_I78"/>
</dbReference>
<feature type="chain" id="PRO_5046363811" evidence="1">
    <location>
        <begin position="19"/>
        <end position="97"/>
    </location>
</feature>
<comment type="caution">
    <text evidence="2">The sequence shown here is derived from an EMBL/GenBank/DDBJ whole genome shotgun (WGS) entry which is preliminary data.</text>
</comment>
<gene>
    <name evidence="2" type="ORF">GRI72_11880</name>
</gene>
<keyword evidence="3" id="KW-1185">Reference proteome</keyword>
<feature type="signal peptide" evidence="1">
    <location>
        <begin position="1"/>
        <end position="18"/>
    </location>
</feature>
<dbReference type="PROSITE" id="PS51257">
    <property type="entry name" value="PROKAR_LIPOPROTEIN"/>
    <property type="match status" value="1"/>
</dbReference>
<protein>
    <submittedName>
        <fullName evidence="2">Peptidase inhibitor I78</fullName>
    </submittedName>
</protein>
<keyword evidence="1" id="KW-0732">Signal</keyword>
<sequence>MMSKLYPLAALAPAAALAACATPGDPGSAPGTCDADAASGFVGQKATGRVGTQIVEATGARELRWGPPGAAFTMDFRPDRVNVMYDEAMTITDVTCG</sequence>
<evidence type="ECO:0000256" key="1">
    <source>
        <dbReference type="SAM" id="SignalP"/>
    </source>
</evidence>
<dbReference type="Proteomes" id="UP000444401">
    <property type="component" value="Unassembled WGS sequence"/>
</dbReference>
<accession>A0ABW9UZB8</accession>